<dbReference type="PANTHER" id="PTHR43562:SF2">
    <property type="entry name" value="SODIUM-HYDROGEN ANTIPORTER"/>
    <property type="match status" value="1"/>
</dbReference>
<name>A0A8H4PQZ4_9HYPO</name>
<evidence type="ECO:0000256" key="8">
    <source>
        <dbReference type="SAM" id="MobiDB-lite"/>
    </source>
</evidence>
<dbReference type="Proteomes" id="UP000557566">
    <property type="component" value="Unassembled WGS sequence"/>
</dbReference>
<feature type="transmembrane region" description="Helical" evidence="9">
    <location>
        <begin position="70"/>
        <end position="90"/>
    </location>
</feature>
<evidence type="ECO:0000256" key="1">
    <source>
        <dbReference type="ARBA" id="ARBA00004141"/>
    </source>
</evidence>
<keyword evidence="5 9" id="KW-1133">Transmembrane helix</keyword>
<feature type="transmembrane region" description="Helical" evidence="9">
    <location>
        <begin position="206"/>
        <end position="224"/>
    </location>
</feature>
<feature type="transmembrane region" description="Helical" evidence="9">
    <location>
        <begin position="40"/>
        <end position="58"/>
    </location>
</feature>
<evidence type="ECO:0000259" key="10">
    <source>
        <dbReference type="Pfam" id="PF00999"/>
    </source>
</evidence>
<accession>A0A8H4PQZ4</accession>
<reference evidence="11 12" key="1">
    <citation type="journal article" date="2020" name="Genome Biol. Evol.">
        <title>A new high-quality draft genome assembly of the Chinese cordyceps Ophiocordyceps sinensis.</title>
        <authorList>
            <person name="Shu R."/>
            <person name="Zhang J."/>
            <person name="Meng Q."/>
            <person name="Zhang H."/>
            <person name="Zhou G."/>
            <person name="Li M."/>
            <person name="Wu P."/>
            <person name="Zhao Y."/>
            <person name="Chen C."/>
            <person name="Qin Q."/>
        </authorList>
    </citation>
    <scope>NUCLEOTIDE SEQUENCE [LARGE SCALE GENOMIC DNA]</scope>
    <source>
        <strain evidence="11 12">IOZ07</strain>
    </source>
</reference>
<keyword evidence="3" id="KW-0050">Antiport</keyword>
<keyword evidence="7 9" id="KW-0472">Membrane</keyword>
<proteinExistence type="predicted"/>
<feature type="region of interest" description="Disordered" evidence="8">
    <location>
        <begin position="466"/>
        <end position="504"/>
    </location>
</feature>
<evidence type="ECO:0000256" key="5">
    <source>
        <dbReference type="ARBA" id="ARBA00022989"/>
    </source>
</evidence>
<dbReference type="GO" id="GO:0015297">
    <property type="term" value="F:antiporter activity"/>
    <property type="evidence" value="ECO:0007669"/>
    <property type="project" value="UniProtKB-KW"/>
</dbReference>
<feature type="transmembrane region" description="Helical" evidence="9">
    <location>
        <begin position="133"/>
        <end position="155"/>
    </location>
</feature>
<evidence type="ECO:0000256" key="4">
    <source>
        <dbReference type="ARBA" id="ARBA00022692"/>
    </source>
</evidence>
<feature type="domain" description="Cation/H+ exchanger transmembrane" evidence="10">
    <location>
        <begin position="37"/>
        <end position="447"/>
    </location>
</feature>
<evidence type="ECO:0000313" key="12">
    <source>
        <dbReference type="Proteomes" id="UP000557566"/>
    </source>
</evidence>
<sequence length="528" mass="57097">MVAEPDADFLQYHEPEIIQLLTLISFFFFLSLAQWASDKIFKAGLIGQIIVGLVYGRPVGNILHEEWQKTFVDLGYIGLILIIFGGGLTVRLDLLKKNFVPSFVAAVIGVTTPIALCYGLLYAAFGYGAIETFIIGAALSTTSLGTTFIVIGRAVQGIDFSKTRVGIILISAAVFDDVSGLIMSSVIRNIGSAGSINVGWLIGRPVVASVAMGVASPLLSKFVLGPLFRWHVEHHFVRFKHVANIVLMVLVLCAFISVAAFAGASVLYGSFLAGTFLSSIPCVHPDAPFMVLSREHGETAPGKTPNFIHTFEKYILGAQTYILEPMFFASIGFAIPFKALWTGEAVWRGLVFSLLMVFGKAVVGAVVPIWEVTAKRPQAREVSLAKATWRPATLLGMAMVARGEIGLLIIQIGLNETEYMSKEAFVTAAWAIVLNTILGPVCVGFLLESHGQTMTADPQWGIQESEVETADDDGESDQSPEGRGSRWTSRRHSRMVDMSQLPTVEAEQGAYRGSMSLDGHGRAEATIS</sequence>
<keyword evidence="4 9" id="KW-0812">Transmembrane</keyword>
<dbReference type="Pfam" id="PF00999">
    <property type="entry name" value="Na_H_Exchanger"/>
    <property type="match status" value="1"/>
</dbReference>
<organism evidence="11 12">
    <name type="scientific">Ophiocordyceps sinensis</name>
    <dbReference type="NCBI Taxonomy" id="72228"/>
    <lineage>
        <taxon>Eukaryota</taxon>
        <taxon>Fungi</taxon>
        <taxon>Dikarya</taxon>
        <taxon>Ascomycota</taxon>
        <taxon>Pezizomycotina</taxon>
        <taxon>Sordariomycetes</taxon>
        <taxon>Hypocreomycetidae</taxon>
        <taxon>Hypocreales</taxon>
        <taxon>Ophiocordycipitaceae</taxon>
        <taxon>Ophiocordyceps</taxon>
    </lineage>
</organism>
<dbReference type="GO" id="GO:1902600">
    <property type="term" value="P:proton transmembrane transport"/>
    <property type="evidence" value="ECO:0007669"/>
    <property type="project" value="InterPro"/>
</dbReference>
<dbReference type="InterPro" id="IPR006153">
    <property type="entry name" value="Cation/H_exchanger_TM"/>
</dbReference>
<evidence type="ECO:0000256" key="2">
    <source>
        <dbReference type="ARBA" id="ARBA00022448"/>
    </source>
</evidence>
<dbReference type="AlphaFoldDB" id="A0A8H4PQZ4"/>
<dbReference type="Gene3D" id="1.20.1530.20">
    <property type="match status" value="1"/>
</dbReference>
<feature type="transmembrane region" description="Helical" evidence="9">
    <location>
        <begin position="167"/>
        <end position="186"/>
    </location>
</feature>
<protein>
    <recommendedName>
        <fullName evidence="10">Cation/H+ exchanger transmembrane domain-containing protein</fullName>
    </recommendedName>
</protein>
<gene>
    <name evidence="11" type="ORF">G6O67_005162</name>
</gene>
<evidence type="ECO:0000256" key="7">
    <source>
        <dbReference type="ARBA" id="ARBA00023136"/>
    </source>
</evidence>
<feature type="transmembrane region" description="Helical" evidence="9">
    <location>
        <begin position="346"/>
        <end position="370"/>
    </location>
</feature>
<evidence type="ECO:0000256" key="3">
    <source>
        <dbReference type="ARBA" id="ARBA00022449"/>
    </source>
</evidence>
<comment type="caution">
    <text evidence="11">The sequence shown here is derived from an EMBL/GenBank/DDBJ whole genome shotgun (WGS) entry which is preliminary data.</text>
</comment>
<evidence type="ECO:0000313" key="11">
    <source>
        <dbReference type="EMBL" id="KAF4508830.1"/>
    </source>
</evidence>
<keyword evidence="12" id="KW-1185">Reference proteome</keyword>
<feature type="transmembrane region" description="Helical" evidence="9">
    <location>
        <begin position="424"/>
        <end position="447"/>
    </location>
</feature>
<feature type="transmembrane region" description="Helical" evidence="9">
    <location>
        <begin position="245"/>
        <end position="268"/>
    </location>
</feature>
<evidence type="ECO:0000256" key="9">
    <source>
        <dbReference type="SAM" id="Phobius"/>
    </source>
</evidence>
<dbReference type="EMBL" id="JAAVMX010000005">
    <property type="protein sequence ID" value="KAF4508830.1"/>
    <property type="molecule type" value="Genomic_DNA"/>
</dbReference>
<dbReference type="OrthoDB" id="1288932at2759"/>
<keyword evidence="6" id="KW-0406">Ion transport</keyword>
<dbReference type="GO" id="GO:0016020">
    <property type="term" value="C:membrane"/>
    <property type="evidence" value="ECO:0007669"/>
    <property type="project" value="UniProtKB-SubCell"/>
</dbReference>
<comment type="subcellular location">
    <subcellularLocation>
        <location evidence="1">Membrane</location>
        <topology evidence="1">Multi-pass membrane protein</topology>
    </subcellularLocation>
</comment>
<feature type="transmembrane region" description="Helical" evidence="9">
    <location>
        <begin position="102"/>
        <end position="127"/>
    </location>
</feature>
<feature type="transmembrane region" description="Helical" evidence="9">
    <location>
        <begin position="17"/>
        <end position="33"/>
    </location>
</feature>
<keyword evidence="2" id="KW-0813">Transport</keyword>
<dbReference type="InterPro" id="IPR038770">
    <property type="entry name" value="Na+/solute_symporter_sf"/>
</dbReference>
<evidence type="ECO:0000256" key="6">
    <source>
        <dbReference type="ARBA" id="ARBA00023065"/>
    </source>
</evidence>
<feature type="compositionally biased region" description="Acidic residues" evidence="8">
    <location>
        <begin position="466"/>
        <end position="478"/>
    </location>
</feature>
<dbReference type="PANTHER" id="PTHR43562">
    <property type="entry name" value="NAPA-TYPE SODIUM/HYDROGEN ANTIPORTER"/>
    <property type="match status" value="1"/>
</dbReference>